<dbReference type="InterPro" id="IPR027017">
    <property type="entry name" value="P60_peptidase_YkfC"/>
</dbReference>
<dbReference type="RefSeq" id="WP_230527366.1">
    <property type="nucleotide sequence ID" value="NZ_JAJGAK010000002.1"/>
</dbReference>
<feature type="signal peptide" evidence="5">
    <location>
        <begin position="1"/>
        <end position="23"/>
    </location>
</feature>
<dbReference type="InterPro" id="IPR039439">
    <property type="entry name" value="SH3b1_dom"/>
</dbReference>
<evidence type="ECO:0000256" key="5">
    <source>
        <dbReference type="SAM" id="SignalP"/>
    </source>
</evidence>
<dbReference type="PANTHER" id="PTHR47053">
    <property type="entry name" value="MUREIN DD-ENDOPEPTIDASE MEPH-RELATED"/>
    <property type="match status" value="1"/>
</dbReference>
<evidence type="ECO:0000256" key="4">
    <source>
        <dbReference type="ARBA" id="ARBA00022807"/>
    </source>
</evidence>
<keyword evidence="5" id="KW-0732">Signal</keyword>
<keyword evidence="8" id="KW-1185">Reference proteome</keyword>
<protein>
    <submittedName>
        <fullName evidence="7">SH3 domain-containing protein</fullName>
    </submittedName>
</protein>
<keyword evidence="2" id="KW-0645">Protease</keyword>
<accession>A0ABS8JJB0</accession>
<dbReference type="Pfam" id="PF00877">
    <property type="entry name" value="NLPC_P60"/>
    <property type="match status" value="1"/>
</dbReference>
<dbReference type="InterPro" id="IPR051202">
    <property type="entry name" value="Peptidase_C40"/>
</dbReference>
<evidence type="ECO:0000256" key="2">
    <source>
        <dbReference type="ARBA" id="ARBA00022670"/>
    </source>
</evidence>
<evidence type="ECO:0000256" key="1">
    <source>
        <dbReference type="ARBA" id="ARBA00007074"/>
    </source>
</evidence>
<keyword evidence="4" id="KW-0788">Thiol protease</keyword>
<dbReference type="PANTHER" id="PTHR47053:SF1">
    <property type="entry name" value="MUREIN DD-ENDOPEPTIDASE MEPH-RELATED"/>
    <property type="match status" value="1"/>
</dbReference>
<keyword evidence="3" id="KW-0378">Hydrolase</keyword>
<gene>
    <name evidence="7" type="ORF">LK996_11490</name>
</gene>
<sequence length="468" mass="51473">MRIRSNMFVLASALALVLSTAYAREPVQLVRPPSGVVGVEAAQLDPQFWVSKLGTDANRVLLDAAAIGAANTKMRAQDPTIHDVALPASIPQATVREWITDLSERPTRTLYDEQHKEVPAATLDGLVDALALDRIAADTTPRYALVVSRAALRTFPTTLRVFSNNEDTDIDRFQESALFPGVPVAIVHESRDGQWAFVVSQRYRAWVERKHLAEGARDVVLGFADAAPYRLVTGAKVRTTYTPNLPQASDVLLDMGTRLPLAAVPPDQIVNGQHPYSSHVVQLPIREADGALRIAPALVQDISDTSAAPLPLTHANIIRQAFKFLGERYGWGHDYEARDCSGFVSEIYASMGVLLPRNTRDQSKSPSLHKTLFDDKSTREQREAAVEALQPGDLVYIPGHVMMVIGWIGDQPFVIHDTNGGTMRAPDGKLRSLHLNGVSVTPLLPLMYDEDHRYVDRMTSVVRVATQD</sequence>
<dbReference type="InterPro" id="IPR000064">
    <property type="entry name" value="NLP_P60_dom"/>
</dbReference>
<dbReference type="Proteomes" id="UP001165293">
    <property type="component" value="Unassembled WGS sequence"/>
</dbReference>
<evidence type="ECO:0000313" key="7">
    <source>
        <dbReference type="EMBL" id="MCC8363693.1"/>
    </source>
</evidence>
<proteinExistence type="inferred from homology"/>
<evidence type="ECO:0000259" key="6">
    <source>
        <dbReference type="PROSITE" id="PS51935"/>
    </source>
</evidence>
<dbReference type="Pfam" id="PF12913">
    <property type="entry name" value="SH3_6"/>
    <property type="match status" value="1"/>
</dbReference>
<dbReference type="PROSITE" id="PS51935">
    <property type="entry name" value="NLPC_P60"/>
    <property type="match status" value="1"/>
</dbReference>
<feature type="chain" id="PRO_5047095547" evidence="5">
    <location>
        <begin position="24"/>
        <end position="468"/>
    </location>
</feature>
<feature type="domain" description="NlpC/P60" evidence="6">
    <location>
        <begin position="311"/>
        <end position="465"/>
    </location>
</feature>
<evidence type="ECO:0000313" key="8">
    <source>
        <dbReference type="Proteomes" id="UP001165293"/>
    </source>
</evidence>
<dbReference type="EMBL" id="JAJGAK010000002">
    <property type="protein sequence ID" value="MCC8363693.1"/>
    <property type="molecule type" value="Genomic_DNA"/>
</dbReference>
<name>A0ABS8JJB0_9GAMM</name>
<dbReference type="SUPFAM" id="SSF54001">
    <property type="entry name" value="Cysteine proteinases"/>
    <property type="match status" value="1"/>
</dbReference>
<comment type="similarity">
    <text evidence="1">Belongs to the peptidase C40 family.</text>
</comment>
<dbReference type="PIRSF" id="PIRSF019015">
    <property type="entry name" value="P60_peptidase_YkfC"/>
    <property type="match status" value="1"/>
</dbReference>
<organism evidence="7 8">
    <name type="scientific">Noviluteimonas lactosilytica</name>
    <dbReference type="NCBI Taxonomy" id="2888523"/>
    <lineage>
        <taxon>Bacteria</taxon>
        <taxon>Pseudomonadati</taxon>
        <taxon>Pseudomonadota</taxon>
        <taxon>Gammaproteobacteria</taxon>
        <taxon>Lysobacterales</taxon>
        <taxon>Lysobacteraceae</taxon>
        <taxon>Noviluteimonas</taxon>
    </lineage>
</organism>
<evidence type="ECO:0000256" key="3">
    <source>
        <dbReference type="ARBA" id="ARBA00022801"/>
    </source>
</evidence>
<dbReference type="InterPro" id="IPR038765">
    <property type="entry name" value="Papain-like_cys_pep_sf"/>
</dbReference>
<dbReference type="Gene3D" id="3.90.1720.10">
    <property type="entry name" value="endopeptidase domain like (from Nostoc punctiforme)"/>
    <property type="match status" value="1"/>
</dbReference>
<reference evidence="7" key="1">
    <citation type="submission" date="2021-10" db="EMBL/GenBank/DDBJ databases">
        <authorList>
            <person name="Lyu M."/>
            <person name="Wang X."/>
            <person name="Meng X."/>
            <person name="Xu K."/>
        </authorList>
    </citation>
    <scope>NUCLEOTIDE SEQUENCE</scope>
    <source>
        <strain evidence="7">A6</strain>
    </source>
</reference>
<comment type="caution">
    <text evidence="7">The sequence shown here is derived from an EMBL/GenBank/DDBJ whole genome shotgun (WGS) entry which is preliminary data.</text>
</comment>